<keyword evidence="1" id="KW-0694">RNA-binding</keyword>
<dbReference type="InterPro" id="IPR051974">
    <property type="entry name" value="PUF60_regulator"/>
</dbReference>
<dbReference type="InterPro" id="IPR000504">
    <property type="entry name" value="RRM_dom"/>
</dbReference>
<dbReference type="SMART" id="SM00360">
    <property type="entry name" value="RRM"/>
    <property type="match status" value="1"/>
</dbReference>
<dbReference type="EMBL" id="FN653538">
    <property type="protein sequence ID" value="CBY15509.1"/>
    <property type="molecule type" value="Genomic_DNA"/>
</dbReference>
<proteinExistence type="predicted"/>
<dbReference type="PROSITE" id="PS50102">
    <property type="entry name" value="RRM"/>
    <property type="match status" value="1"/>
</dbReference>
<name>E4Y0V1_OIKDI</name>
<dbReference type="InterPro" id="IPR012677">
    <property type="entry name" value="Nucleotide-bd_a/b_plait_sf"/>
</dbReference>
<reference evidence="4" key="1">
    <citation type="journal article" date="2010" name="Science">
        <title>Plasticity of animal genome architecture unmasked by rapid evolution of a pelagic tunicate.</title>
        <authorList>
            <person name="Denoeud F."/>
            <person name="Henriet S."/>
            <person name="Mungpakdee S."/>
            <person name="Aury J.M."/>
            <person name="Da Silva C."/>
            <person name="Brinkmann H."/>
            <person name="Mikhaleva J."/>
            <person name="Olsen L.C."/>
            <person name="Jubin C."/>
            <person name="Canestro C."/>
            <person name="Bouquet J.M."/>
            <person name="Danks G."/>
            <person name="Poulain J."/>
            <person name="Campsteijn C."/>
            <person name="Adamski M."/>
            <person name="Cross I."/>
            <person name="Yadetie F."/>
            <person name="Muffato M."/>
            <person name="Louis A."/>
            <person name="Butcher S."/>
            <person name="Tsagkogeorga G."/>
            <person name="Konrad A."/>
            <person name="Singh S."/>
            <person name="Jensen M.F."/>
            <person name="Cong E.H."/>
            <person name="Eikeseth-Otteraa H."/>
            <person name="Noel B."/>
            <person name="Anthouard V."/>
            <person name="Porcel B.M."/>
            <person name="Kachouri-Lafond R."/>
            <person name="Nishino A."/>
            <person name="Ugolini M."/>
            <person name="Chourrout P."/>
            <person name="Nishida H."/>
            <person name="Aasland R."/>
            <person name="Huzurbazar S."/>
            <person name="Westhof E."/>
            <person name="Delsuc F."/>
            <person name="Lehrach H."/>
            <person name="Reinhardt R."/>
            <person name="Weissenbach J."/>
            <person name="Roy S.W."/>
            <person name="Artiguenave F."/>
            <person name="Postlethwait J.H."/>
            <person name="Manak J.R."/>
            <person name="Thompson E.M."/>
            <person name="Jaillon O."/>
            <person name="Du Pasquier L."/>
            <person name="Boudinot P."/>
            <person name="Liberles D.A."/>
            <person name="Volff J.N."/>
            <person name="Philippe H."/>
            <person name="Lenhard B."/>
            <person name="Roest Crollius H."/>
            <person name="Wincker P."/>
            <person name="Chourrout D."/>
        </authorList>
    </citation>
    <scope>NUCLEOTIDE SEQUENCE [LARGE SCALE GENOMIC DNA]</scope>
</reference>
<protein>
    <recommendedName>
        <fullName evidence="3">RRM domain-containing protein</fullName>
    </recommendedName>
</protein>
<evidence type="ECO:0000313" key="5">
    <source>
        <dbReference type="Proteomes" id="UP000001307"/>
    </source>
</evidence>
<dbReference type="GO" id="GO:0006376">
    <property type="term" value="P:mRNA splice site recognition"/>
    <property type="evidence" value="ECO:0007669"/>
    <property type="project" value="TreeGrafter"/>
</dbReference>
<evidence type="ECO:0000256" key="2">
    <source>
        <dbReference type="SAM" id="MobiDB-lite"/>
    </source>
</evidence>
<dbReference type="SUPFAM" id="SSF54928">
    <property type="entry name" value="RNA-binding domain, RBD"/>
    <property type="match status" value="1"/>
</dbReference>
<dbReference type="InParanoid" id="E4Y0V1"/>
<feature type="domain" description="RRM" evidence="3">
    <location>
        <begin position="38"/>
        <end position="103"/>
    </location>
</feature>
<dbReference type="GO" id="GO:0000381">
    <property type="term" value="P:regulation of alternative mRNA splicing, via spliceosome"/>
    <property type="evidence" value="ECO:0007669"/>
    <property type="project" value="TreeGrafter"/>
</dbReference>
<dbReference type="GO" id="GO:0003723">
    <property type="term" value="F:RNA binding"/>
    <property type="evidence" value="ECO:0007669"/>
    <property type="project" value="UniProtKB-UniRule"/>
</dbReference>
<sequence>LLYFFRHSRKKEDKQQKAIIQNKTAEAIQKQQVSLLMTQCFIGGLDYNVGMREVREAFAPFGILKAVNLDIDPLTGRHKGYAYVEYDLPEGSQERIFISTRSSRRAQDTCCYEIQKESLYTTCSRSVTSLKRRLPKSNMSSGLQIILKWRCWQRTRFSSATRNLKHSLKLLKTELNRLPGMKTAFLFTPLPITSSTLFQMATTESFELSMFRSTSPKSREVRSSAWTAKLAHESSTLIQRNTSSSSPLSSANTTRSFKWSEAQSLSASPLSLISKKRDTPRSPSISLKTTRPASRLPSIAATSMLLLKPPAVSTTSPAGNVSPKQPCNKVTSMSLSFATSERTTSTSSRSCILSMAITIN</sequence>
<dbReference type="AlphaFoldDB" id="E4Y0V1"/>
<keyword evidence="5" id="KW-1185">Reference proteome</keyword>
<feature type="region of interest" description="Disordered" evidence="2">
    <location>
        <begin position="270"/>
        <end position="293"/>
    </location>
</feature>
<dbReference type="GO" id="GO:0071013">
    <property type="term" value="C:catalytic step 2 spliceosome"/>
    <property type="evidence" value="ECO:0007669"/>
    <property type="project" value="TreeGrafter"/>
</dbReference>
<evidence type="ECO:0000256" key="1">
    <source>
        <dbReference type="PROSITE-ProRule" id="PRU00176"/>
    </source>
</evidence>
<accession>E4Y0V1</accession>
<dbReference type="InterPro" id="IPR035979">
    <property type="entry name" value="RBD_domain_sf"/>
</dbReference>
<feature type="compositionally biased region" description="Polar residues" evidence="2">
    <location>
        <begin position="281"/>
        <end position="292"/>
    </location>
</feature>
<dbReference type="Pfam" id="PF00076">
    <property type="entry name" value="RRM_1"/>
    <property type="match status" value="1"/>
</dbReference>
<feature type="non-terminal residue" evidence="4">
    <location>
        <position position="1"/>
    </location>
</feature>
<dbReference type="PANTHER" id="PTHR47330:SF1">
    <property type="entry name" value="POLY(U)-BINDING-SPLICING FACTOR PUF60"/>
    <property type="match status" value="1"/>
</dbReference>
<evidence type="ECO:0000313" key="4">
    <source>
        <dbReference type="EMBL" id="CBY15509.1"/>
    </source>
</evidence>
<dbReference type="GO" id="GO:0071011">
    <property type="term" value="C:precatalytic spliceosome"/>
    <property type="evidence" value="ECO:0007669"/>
    <property type="project" value="TreeGrafter"/>
</dbReference>
<dbReference type="Proteomes" id="UP000001307">
    <property type="component" value="Unassembled WGS sequence"/>
</dbReference>
<organism evidence="4">
    <name type="scientific">Oikopleura dioica</name>
    <name type="common">Tunicate</name>
    <dbReference type="NCBI Taxonomy" id="34765"/>
    <lineage>
        <taxon>Eukaryota</taxon>
        <taxon>Metazoa</taxon>
        <taxon>Chordata</taxon>
        <taxon>Tunicata</taxon>
        <taxon>Appendicularia</taxon>
        <taxon>Copelata</taxon>
        <taxon>Oikopleuridae</taxon>
        <taxon>Oikopleura</taxon>
    </lineage>
</organism>
<gene>
    <name evidence="4" type="ORF">GSOID_T00013787001</name>
</gene>
<dbReference type="Gene3D" id="3.30.70.330">
    <property type="match status" value="1"/>
</dbReference>
<dbReference type="OrthoDB" id="20943at2759"/>
<dbReference type="GO" id="GO:0000380">
    <property type="term" value="P:alternative mRNA splicing, via spliceosome"/>
    <property type="evidence" value="ECO:0007669"/>
    <property type="project" value="TreeGrafter"/>
</dbReference>
<evidence type="ECO:0000259" key="3">
    <source>
        <dbReference type="PROSITE" id="PS50102"/>
    </source>
</evidence>
<dbReference type="PANTHER" id="PTHR47330">
    <property type="entry name" value="POLY(U)-BINDING-SPLICING FACTOR PUF60-B-RELATED"/>
    <property type="match status" value="1"/>
</dbReference>